<evidence type="ECO:0000313" key="7">
    <source>
        <dbReference type="EMBL" id="EPD12711.1"/>
    </source>
</evidence>
<keyword evidence="4" id="KW-0597">Phosphoprotein</keyword>
<dbReference type="AlphaFoldDB" id="A0AB33YZZ2"/>
<dbReference type="PROSITE" id="PS50883">
    <property type="entry name" value="EAL"/>
    <property type="match status" value="1"/>
</dbReference>
<evidence type="ECO:0000259" key="6">
    <source>
        <dbReference type="PROSITE" id="PS50883"/>
    </source>
</evidence>
<dbReference type="SUPFAM" id="SSF141868">
    <property type="entry name" value="EAL domain-like"/>
    <property type="match status" value="1"/>
</dbReference>
<keyword evidence="3" id="KW-0408">Iron</keyword>
<proteinExistence type="inferred from homology"/>
<dbReference type="Gene3D" id="1.20.120.50">
    <property type="entry name" value="Hemerythrin-like"/>
    <property type="match status" value="1"/>
</dbReference>
<protein>
    <submittedName>
        <fullName evidence="7">Response regulator receiver modulated diguanylate phosphodiesterase</fullName>
    </submittedName>
</protein>
<gene>
    <name evidence="7" type="ORF">L196_08899</name>
</gene>
<dbReference type="GO" id="GO:0046872">
    <property type="term" value="F:metal ion binding"/>
    <property type="evidence" value="ECO:0007669"/>
    <property type="project" value="UniProtKB-KW"/>
</dbReference>
<dbReference type="InterPro" id="IPR001789">
    <property type="entry name" value="Sig_transdc_resp-reg_receiver"/>
</dbReference>
<dbReference type="PANTHER" id="PTHR33121">
    <property type="entry name" value="CYCLIC DI-GMP PHOSPHODIESTERASE PDEF"/>
    <property type="match status" value="1"/>
</dbReference>
<dbReference type="GO" id="GO:0071111">
    <property type="term" value="F:cyclic-guanylate-specific phosphodiesterase activity"/>
    <property type="evidence" value="ECO:0007669"/>
    <property type="project" value="InterPro"/>
</dbReference>
<dbReference type="SMART" id="SM00448">
    <property type="entry name" value="REC"/>
    <property type="match status" value="1"/>
</dbReference>
<accession>A0AB33YZZ2</accession>
<evidence type="ECO:0000259" key="5">
    <source>
        <dbReference type="PROSITE" id="PS50110"/>
    </source>
</evidence>
<keyword evidence="2" id="KW-0479">Metal-binding</keyword>
<evidence type="ECO:0000256" key="1">
    <source>
        <dbReference type="ARBA" id="ARBA00010587"/>
    </source>
</evidence>
<comment type="similarity">
    <text evidence="1">Belongs to the hemerythrin family.</text>
</comment>
<sequence>MVMMMIEVKSYELWHWAPEMSVGIDAIDKYHKRLFQLFYEAHVIAENGGERALLNKLAMGLLLYGESYFTRKEAIMQSLSYPFADSEVALHQMISQELHQKFKNTVKANGDIAGFIVYLKDCFIEYLNKTNQHIKRFSKEHEREIEDALNVDGFLTLPEEIIIYVVDDEPQQVEMLKELIEVAGFSAKGFTSAVEFINQPVSSDDIVVLDLNMPEMDGIEVMRHLHAKGSVPSYVLISGFDEKVLHSARQFADAKKVVVARTLTKPLEPYSFIDEIKQIYTHKKIMLDKTDLSPLISTSSTSLFTLADLQHAIESHYLIIFYQPQIELRSGKVVGFEALVRLQHPERGMIFPDQFIGLAEQNNLISSITNEVIDLVITDYGLFCEKGIEPNISINISAQDLLDLSLPEQLSTRLANVGIPTGAITFELTESAVLTSISDSLDIMNRLRMKGFALSIDDFGTGHSSLVQLYQAPFTELKIDRSFVMKMLDDDEAMSIVKVCIYLAKELKMETVAEGVETEEIWNKLKELGCDIAQGFYRAKPMSLKACCDWLTTEFNIKS</sequence>
<dbReference type="Gene3D" id="3.40.50.2300">
    <property type="match status" value="1"/>
</dbReference>
<dbReference type="InterPro" id="IPR035938">
    <property type="entry name" value="Hemerythrin-like_sf"/>
</dbReference>
<dbReference type="InterPro" id="IPR011006">
    <property type="entry name" value="CheY-like_superfamily"/>
</dbReference>
<dbReference type="PROSITE" id="PS50110">
    <property type="entry name" value="RESPONSE_REGULATORY"/>
    <property type="match status" value="1"/>
</dbReference>
<feature type="domain" description="Response regulatory" evidence="5">
    <location>
        <begin position="162"/>
        <end position="280"/>
    </location>
</feature>
<evidence type="ECO:0000256" key="3">
    <source>
        <dbReference type="ARBA" id="ARBA00023004"/>
    </source>
</evidence>
<feature type="modified residue" description="4-aspartylphosphate" evidence="4">
    <location>
        <position position="210"/>
    </location>
</feature>
<dbReference type="InterPro" id="IPR035919">
    <property type="entry name" value="EAL_sf"/>
</dbReference>
<dbReference type="InterPro" id="IPR050706">
    <property type="entry name" value="Cyclic-di-GMP_PDE-like"/>
</dbReference>
<evidence type="ECO:0000256" key="4">
    <source>
        <dbReference type="PROSITE-ProRule" id="PRU00169"/>
    </source>
</evidence>
<dbReference type="SUPFAM" id="SSF52172">
    <property type="entry name" value="CheY-like"/>
    <property type="match status" value="1"/>
</dbReference>
<dbReference type="Pfam" id="PF00072">
    <property type="entry name" value="Response_reg"/>
    <property type="match status" value="1"/>
</dbReference>
<dbReference type="GO" id="GO:0000160">
    <property type="term" value="P:phosphorelay signal transduction system"/>
    <property type="evidence" value="ECO:0007669"/>
    <property type="project" value="InterPro"/>
</dbReference>
<name>A0AB33YZZ2_9GAMM</name>
<dbReference type="Gene3D" id="3.20.20.450">
    <property type="entry name" value="EAL domain"/>
    <property type="match status" value="1"/>
</dbReference>
<dbReference type="SUPFAM" id="SSF47188">
    <property type="entry name" value="Hemerythrin-like"/>
    <property type="match status" value="1"/>
</dbReference>
<dbReference type="SMART" id="SM00052">
    <property type="entry name" value="EAL"/>
    <property type="match status" value="1"/>
</dbReference>
<keyword evidence="8" id="KW-1185">Reference proteome</keyword>
<dbReference type="Proteomes" id="UP000015462">
    <property type="component" value="Unassembled WGS sequence"/>
</dbReference>
<comment type="caution">
    <text evidence="7">The sequence shown here is derived from an EMBL/GenBank/DDBJ whole genome shotgun (WGS) entry which is preliminary data.</text>
</comment>
<feature type="domain" description="EAL" evidence="6">
    <location>
        <begin position="302"/>
        <end position="555"/>
    </location>
</feature>
<dbReference type="EMBL" id="ASHL01000007">
    <property type="protein sequence ID" value="EPD12711.1"/>
    <property type="molecule type" value="Genomic_DNA"/>
</dbReference>
<evidence type="ECO:0000313" key="8">
    <source>
        <dbReference type="Proteomes" id="UP000015462"/>
    </source>
</evidence>
<organism evidence="7 8">
    <name type="scientific">Cycloclasticus pugetii</name>
    <dbReference type="NCBI Taxonomy" id="34068"/>
    <lineage>
        <taxon>Bacteria</taxon>
        <taxon>Pseudomonadati</taxon>
        <taxon>Pseudomonadota</taxon>
        <taxon>Gammaproteobacteria</taxon>
        <taxon>Thiotrichales</taxon>
        <taxon>Piscirickettsiaceae</taxon>
        <taxon>Cycloclasticus</taxon>
    </lineage>
</organism>
<dbReference type="PANTHER" id="PTHR33121:SF79">
    <property type="entry name" value="CYCLIC DI-GMP PHOSPHODIESTERASE PDED-RELATED"/>
    <property type="match status" value="1"/>
</dbReference>
<dbReference type="CDD" id="cd01948">
    <property type="entry name" value="EAL"/>
    <property type="match status" value="1"/>
</dbReference>
<evidence type="ECO:0000256" key="2">
    <source>
        <dbReference type="ARBA" id="ARBA00022723"/>
    </source>
</evidence>
<reference evidence="7 8" key="1">
    <citation type="journal article" date="2013" name="Genome Announc.">
        <title>Genome Sequence of the Pyrene- and Fluoranthene-Degrading Bacterium Cycloclasticus sp. Strain PY97M.</title>
        <authorList>
            <person name="Cui Z."/>
            <person name="Xu G."/>
            <person name="Li Q."/>
            <person name="Gao W."/>
            <person name="Zheng L."/>
        </authorList>
    </citation>
    <scope>NUCLEOTIDE SEQUENCE [LARGE SCALE GENOMIC DNA]</scope>
    <source>
        <strain evidence="7 8">PY97M</strain>
    </source>
</reference>
<dbReference type="InterPro" id="IPR001633">
    <property type="entry name" value="EAL_dom"/>
</dbReference>
<dbReference type="Pfam" id="PF00563">
    <property type="entry name" value="EAL"/>
    <property type="match status" value="1"/>
</dbReference>